<dbReference type="PANTHER" id="PTHR43791">
    <property type="entry name" value="PERMEASE-RELATED"/>
    <property type="match status" value="1"/>
</dbReference>
<dbReference type="GO" id="GO:0022857">
    <property type="term" value="F:transmembrane transporter activity"/>
    <property type="evidence" value="ECO:0007669"/>
    <property type="project" value="InterPro"/>
</dbReference>
<sequence length="494" mass="54989">MEKVQTTTAVGSEASDFPVDEQRQIDWSEEEERLTRRKLDFTLMPLLCLGFFALQLDRSNISNAMTSTITKDLGITSDEVNSGNQLQIAALIAFEIPSNIMLQRFGPPIWITFQSLAWGLVALFQAFVKNKKSFYATRFLLGMFEAGYMPGCQFIMASFYKRDELAMRTAIFYFGNYLATGTGSLIAAGVLRLAGSAGLGGWQWLFIIDGLFTVLVGLIFLFFLPHGPHKTTGLVPVRCLDVFNDRDRHILHTRVIVDDPHKEVDMTDLKPAQILAALVDYRLWCHFFINILSLAPKGGLQLYSPSIIKKLGFGTTRANALSSVSSYGVIVFSYLIAFASDRTKLRGPWSILATSYCMIFAGVQYGMTSSNNKWAKYAIFTLLGSGNALTQGLNDAWLSSNCRTPQHRSIGLAMVVMGSNIGGLGGQQLFRTSDAPKYTRGFLAILCLYAASLVLFLIQIGIYYLGNRRLQKEEDNIGQLGEDQQQSLGWRYEL</sequence>
<organism evidence="9 10">
    <name type="scientific">Cadophora malorum</name>
    <dbReference type="NCBI Taxonomy" id="108018"/>
    <lineage>
        <taxon>Eukaryota</taxon>
        <taxon>Fungi</taxon>
        <taxon>Dikarya</taxon>
        <taxon>Ascomycota</taxon>
        <taxon>Pezizomycotina</taxon>
        <taxon>Leotiomycetes</taxon>
        <taxon>Helotiales</taxon>
        <taxon>Ploettnerulaceae</taxon>
        <taxon>Cadophora</taxon>
    </lineage>
</organism>
<name>A0A8H7WHD2_9HELO</name>
<reference evidence="9" key="1">
    <citation type="submission" date="2021-02" db="EMBL/GenBank/DDBJ databases">
        <title>Genome sequence Cadophora malorum strain M34.</title>
        <authorList>
            <person name="Stefanovic E."/>
            <person name="Vu D."/>
            <person name="Scully C."/>
            <person name="Dijksterhuis J."/>
            <person name="Roader J."/>
            <person name="Houbraken J."/>
        </authorList>
    </citation>
    <scope>NUCLEOTIDE SEQUENCE</scope>
    <source>
        <strain evidence="9">M34</strain>
    </source>
</reference>
<evidence type="ECO:0000256" key="7">
    <source>
        <dbReference type="SAM" id="Phobius"/>
    </source>
</evidence>
<keyword evidence="10" id="KW-1185">Reference proteome</keyword>
<dbReference type="InterPro" id="IPR020846">
    <property type="entry name" value="MFS_dom"/>
</dbReference>
<dbReference type="Gene3D" id="1.20.1250.20">
    <property type="entry name" value="MFS general substrate transporter like domains"/>
    <property type="match status" value="2"/>
</dbReference>
<comment type="subcellular location">
    <subcellularLocation>
        <location evidence="1">Membrane</location>
        <topology evidence="1">Multi-pass membrane protein</topology>
    </subcellularLocation>
</comment>
<proteinExistence type="predicted"/>
<feature type="transmembrane region" description="Helical" evidence="7">
    <location>
        <begin position="410"/>
        <end position="430"/>
    </location>
</feature>
<dbReference type="EMBL" id="JAFJYH010000016">
    <property type="protein sequence ID" value="KAG4424812.1"/>
    <property type="molecule type" value="Genomic_DNA"/>
</dbReference>
<feature type="compositionally biased region" description="Polar residues" evidence="6">
    <location>
        <begin position="1"/>
        <end position="10"/>
    </location>
</feature>
<dbReference type="OrthoDB" id="2985014at2759"/>
<dbReference type="InterPro" id="IPR036259">
    <property type="entry name" value="MFS_trans_sf"/>
</dbReference>
<feature type="transmembrane region" description="Helical" evidence="7">
    <location>
        <begin position="202"/>
        <end position="224"/>
    </location>
</feature>
<keyword evidence="4 7" id="KW-1133">Transmembrane helix</keyword>
<feature type="domain" description="Major facilitator superfamily (MFS) profile" evidence="8">
    <location>
        <begin position="43"/>
        <end position="469"/>
    </location>
</feature>
<dbReference type="PANTHER" id="PTHR43791:SF32">
    <property type="entry name" value="MAJOR FACILITATOR SUPERFAMILY (MFS) PROFILE DOMAIN-CONTAINING PROTEIN"/>
    <property type="match status" value="1"/>
</dbReference>
<evidence type="ECO:0000256" key="2">
    <source>
        <dbReference type="ARBA" id="ARBA00022448"/>
    </source>
</evidence>
<keyword evidence="3 7" id="KW-0812">Transmembrane</keyword>
<evidence type="ECO:0000256" key="1">
    <source>
        <dbReference type="ARBA" id="ARBA00004141"/>
    </source>
</evidence>
<evidence type="ECO:0000313" key="9">
    <source>
        <dbReference type="EMBL" id="KAG4424812.1"/>
    </source>
</evidence>
<feature type="transmembrane region" description="Helical" evidence="7">
    <location>
        <begin position="349"/>
        <end position="367"/>
    </location>
</feature>
<feature type="transmembrane region" description="Helical" evidence="7">
    <location>
        <begin position="442"/>
        <end position="465"/>
    </location>
</feature>
<evidence type="ECO:0000259" key="8">
    <source>
        <dbReference type="PROSITE" id="PS50850"/>
    </source>
</evidence>
<feature type="transmembrane region" description="Helical" evidence="7">
    <location>
        <begin position="318"/>
        <end position="337"/>
    </location>
</feature>
<dbReference type="FunFam" id="1.20.1250.20:FF:000516">
    <property type="entry name" value="Alternative sulfate transporter"/>
    <property type="match status" value="1"/>
</dbReference>
<dbReference type="InterPro" id="IPR011701">
    <property type="entry name" value="MFS"/>
</dbReference>
<dbReference type="PROSITE" id="PS50850">
    <property type="entry name" value="MFS"/>
    <property type="match status" value="1"/>
</dbReference>
<dbReference type="AlphaFoldDB" id="A0A8H7WHD2"/>
<dbReference type="GO" id="GO:0016020">
    <property type="term" value="C:membrane"/>
    <property type="evidence" value="ECO:0007669"/>
    <property type="project" value="UniProtKB-SubCell"/>
</dbReference>
<dbReference type="Pfam" id="PF07690">
    <property type="entry name" value="MFS_1"/>
    <property type="match status" value="1"/>
</dbReference>
<evidence type="ECO:0000256" key="5">
    <source>
        <dbReference type="ARBA" id="ARBA00023136"/>
    </source>
</evidence>
<comment type="caution">
    <text evidence="9">The sequence shown here is derived from an EMBL/GenBank/DDBJ whole genome shotgun (WGS) entry which is preliminary data.</text>
</comment>
<evidence type="ECO:0000256" key="6">
    <source>
        <dbReference type="SAM" id="MobiDB-lite"/>
    </source>
</evidence>
<protein>
    <recommendedName>
        <fullName evidence="8">Major facilitator superfamily (MFS) profile domain-containing protein</fullName>
    </recommendedName>
</protein>
<evidence type="ECO:0000256" key="4">
    <source>
        <dbReference type="ARBA" id="ARBA00022989"/>
    </source>
</evidence>
<dbReference type="SUPFAM" id="SSF103473">
    <property type="entry name" value="MFS general substrate transporter"/>
    <property type="match status" value="1"/>
</dbReference>
<evidence type="ECO:0000256" key="3">
    <source>
        <dbReference type="ARBA" id="ARBA00022692"/>
    </source>
</evidence>
<feature type="region of interest" description="Disordered" evidence="6">
    <location>
        <begin position="1"/>
        <end position="22"/>
    </location>
</feature>
<keyword evidence="2" id="KW-0813">Transport</keyword>
<dbReference type="Proteomes" id="UP000664132">
    <property type="component" value="Unassembled WGS sequence"/>
</dbReference>
<keyword evidence="5 7" id="KW-0472">Membrane</keyword>
<feature type="transmembrane region" description="Helical" evidence="7">
    <location>
        <begin position="170"/>
        <end position="190"/>
    </location>
</feature>
<feature type="transmembrane region" description="Helical" evidence="7">
    <location>
        <begin position="109"/>
        <end position="128"/>
    </location>
</feature>
<gene>
    <name evidence="9" type="ORF">IFR04_001972</name>
</gene>
<evidence type="ECO:0000313" key="10">
    <source>
        <dbReference type="Proteomes" id="UP000664132"/>
    </source>
</evidence>
<accession>A0A8H7WHD2</accession>